<dbReference type="Pfam" id="PF10576">
    <property type="entry name" value="EndIII_4Fe-2S"/>
    <property type="match status" value="1"/>
</dbReference>
<reference evidence="15 16" key="1">
    <citation type="journal article" date="2020" name="Biotechnol. Biofuels">
        <title>New insights from the biogas microbiome by comprehensive genome-resolved metagenomics of nearly 1600 species originating from multiple anaerobic digesters.</title>
        <authorList>
            <person name="Campanaro S."/>
            <person name="Treu L."/>
            <person name="Rodriguez-R L.M."/>
            <person name="Kovalovszki A."/>
            <person name="Ziels R.M."/>
            <person name="Maus I."/>
            <person name="Zhu X."/>
            <person name="Kougias P.G."/>
            <person name="Basile A."/>
            <person name="Luo G."/>
            <person name="Schluter A."/>
            <person name="Konstantinidis K.T."/>
            <person name="Angelidaki I."/>
        </authorList>
    </citation>
    <scope>NUCLEOTIDE SEQUENCE [LARGE SCALE GENOMIC DNA]</scope>
    <source>
        <strain evidence="15">AS22ysBPME_79</strain>
    </source>
</reference>
<dbReference type="GO" id="GO:0003677">
    <property type="term" value="F:DNA binding"/>
    <property type="evidence" value="ECO:0007669"/>
    <property type="project" value="UniProtKB-UniRule"/>
</dbReference>
<evidence type="ECO:0000256" key="9">
    <source>
        <dbReference type="ARBA" id="ARBA00023204"/>
    </source>
</evidence>
<evidence type="ECO:0000256" key="12">
    <source>
        <dbReference type="ARBA" id="ARBA00052915"/>
    </source>
</evidence>
<dbReference type="InterPro" id="IPR003651">
    <property type="entry name" value="Endonuclease3_FeS-loop_motif"/>
</dbReference>
<dbReference type="NCBIfam" id="TIGR01083">
    <property type="entry name" value="nth"/>
    <property type="match status" value="1"/>
</dbReference>
<feature type="domain" description="HhH-GPD" evidence="14">
    <location>
        <begin position="48"/>
        <end position="195"/>
    </location>
</feature>
<dbReference type="InterPro" id="IPR003265">
    <property type="entry name" value="HhH-GPD_domain"/>
</dbReference>
<dbReference type="HAMAP" id="MF_00942">
    <property type="entry name" value="Nth"/>
    <property type="match status" value="1"/>
</dbReference>
<evidence type="ECO:0000256" key="11">
    <source>
        <dbReference type="ARBA" id="ARBA00023295"/>
    </source>
</evidence>
<dbReference type="GO" id="GO:0046872">
    <property type="term" value="F:metal ion binding"/>
    <property type="evidence" value="ECO:0007669"/>
    <property type="project" value="UniProtKB-KW"/>
</dbReference>
<keyword evidence="4 13" id="KW-0227">DNA damage</keyword>
<keyword evidence="3 13" id="KW-0479">Metal-binding</keyword>
<keyword evidence="11 13" id="KW-0326">Glycosidase</keyword>
<dbReference type="InterPro" id="IPR011257">
    <property type="entry name" value="DNA_glycosylase"/>
</dbReference>
<comment type="cofactor">
    <cofactor evidence="13">
        <name>[4Fe-4S] cluster</name>
        <dbReference type="ChEBI" id="CHEBI:49883"/>
    </cofactor>
    <text evidence="13">Binds 1 [4Fe-4S] cluster.</text>
</comment>
<organism evidence="15 16">
    <name type="scientific">Candidatus Iainarchaeum sp</name>
    <dbReference type="NCBI Taxonomy" id="3101447"/>
    <lineage>
        <taxon>Archaea</taxon>
        <taxon>Candidatus Iainarchaeota</taxon>
        <taxon>Candidatus Iainarchaeia</taxon>
        <taxon>Candidatus Iainarchaeales</taxon>
        <taxon>Candidatus Iainarchaeaceae</taxon>
        <taxon>Candidatus Iainarchaeum</taxon>
    </lineage>
</organism>
<dbReference type="FunFam" id="1.10.340.30:FF:000001">
    <property type="entry name" value="Endonuclease III"/>
    <property type="match status" value="1"/>
</dbReference>
<feature type="binding site" evidence="13">
    <location>
        <position position="215"/>
    </location>
    <ligand>
        <name>[4Fe-4S] cluster</name>
        <dbReference type="ChEBI" id="CHEBI:49883"/>
    </ligand>
</feature>
<keyword evidence="7 13" id="KW-0411">Iron-sulfur</keyword>
<dbReference type="InterPro" id="IPR023170">
    <property type="entry name" value="HhH_base_excis_C"/>
</dbReference>
<keyword evidence="6 13" id="KW-0408">Iron</keyword>
<dbReference type="Pfam" id="PF00633">
    <property type="entry name" value="HHH"/>
    <property type="match status" value="1"/>
</dbReference>
<evidence type="ECO:0000256" key="6">
    <source>
        <dbReference type="ARBA" id="ARBA00023004"/>
    </source>
</evidence>
<evidence type="ECO:0000313" key="16">
    <source>
        <dbReference type="Proteomes" id="UP000526302"/>
    </source>
</evidence>
<dbReference type="EMBL" id="JAAZKV010000012">
    <property type="protein sequence ID" value="NMA44504.1"/>
    <property type="molecule type" value="Genomic_DNA"/>
</dbReference>
<evidence type="ECO:0000313" key="15">
    <source>
        <dbReference type="EMBL" id="NMA44504.1"/>
    </source>
</evidence>
<proteinExistence type="inferred from homology"/>
<comment type="caution">
    <text evidence="15">The sequence shown here is derived from an EMBL/GenBank/DDBJ whole genome shotgun (WGS) entry which is preliminary data.</text>
</comment>
<keyword evidence="15" id="KW-0255">Endonuclease</keyword>
<dbReference type="EC" id="4.2.99.18" evidence="13"/>
<evidence type="ECO:0000256" key="1">
    <source>
        <dbReference type="ARBA" id="ARBA00008343"/>
    </source>
</evidence>
<comment type="function">
    <text evidence="13">DNA repair enzyme that has both DNA N-glycosylase activity and AP-lyase activity. The DNA N-glycosylase activity releases various damaged pyrimidines from DNA by cleaving the N-glycosidic bond, leaving an AP (apurinic/apyrimidinic) site. The AP-lyase activity cleaves the phosphodiester bond 3' to the AP site by a beta-elimination, leaving a 3'-terminal unsaturated sugar and a product with a terminal 5'-phosphate.</text>
</comment>
<comment type="similarity">
    <text evidence="1 13">Belongs to the Nth/MutY family.</text>
</comment>
<keyword evidence="10 13" id="KW-0456">Lyase</keyword>
<evidence type="ECO:0000256" key="3">
    <source>
        <dbReference type="ARBA" id="ARBA00022723"/>
    </source>
</evidence>
<dbReference type="Proteomes" id="UP000526302">
    <property type="component" value="Unassembled WGS sequence"/>
</dbReference>
<keyword evidence="9 13" id="KW-0234">DNA repair</keyword>
<dbReference type="SUPFAM" id="SSF48150">
    <property type="entry name" value="DNA-glycosylase"/>
    <property type="match status" value="1"/>
</dbReference>
<evidence type="ECO:0000259" key="14">
    <source>
        <dbReference type="SMART" id="SM00478"/>
    </source>
</evidence>
<dbReference type="InterPro" id="IPR005759">
    <property type="entry name" value="Nth"/>
</dbReference>
<dbReference type="SMART" id="SM00478">
    <property type="entry name" value="ENDO3c"/>
    <property type="match status" value="1"/>
</dbReference>
<evidence type="ECO:0000256" key="7">
    <source>
        <dbReference type="ARBA" id="ARBA00023014"/>
    </source>
</evidence>
<dbReference type="GO" id="GO:0006285">
    <property type="term" value="P:base-excision repair, AP site formation"/>
    <property type="evidence" value="ECO:0007669"/>
    <property type="project" value="TreeGrafter"/>
</dbReference>
<name>A0A7K4BZ24_9ARCH</name>
<keyword evidence="2 13" id="KW-0004">4Fe-4S</keyword>
<dbReference type="PANTHER" id="PTHR10359">
    <property type="entry name" value="A/G-SPECIFIC ADENINE GLYCOSYLASE/ENDONUCLEASE III"/>
    <property type="match status" value="1"/>
</dbReference>
<dbReference type="PIRSF" id="PIRSF001435">
    <property type="entry name" value="Nth"/>
    <property type="match status" value="1"/>
</dbReference>
<dbReference type="Pfam" id="PF00730">
    <property type="entry name" value="HhH-GPD"/>
    <property type="match status" value="1"/>
</dbReference>
<comment type="catalytic activity">
    <reaction evidence="12">
        <text>Hydrolyzes mismatched double-stranded DNA and polynucleotides, releasing free thymine.</text>
        <dbReference type="EC" id="3.2.2.29"/>
    </reaction>
</comment>
<dbReference type="PANTHER" id="PTHR10359:SF18">
    <property type="entry name" value="ENDONUCLEASE III"/>
    <property type="match status" value="1"/>
</dbReference>
<feature type="binding site" evidence="13">
    <location>
        <position position="204"/>
    </location>
    <ligand>
        <name>[4Fe-4S] cluster</name>
        <dbReference type="ChEBI" id="CHEBI:49883"/>
    </ligand>
</feature>
<keyword evidence="5 13" id="KW-0378">Hydrolase</keyword>
<dbReference type="CDD" id="cd00056">
    <property type="entry name" value="ENDO3c"/>
    <property type="match status" value="1"/>
</dbReference>
<dbReference type="GO" id="GO:0141016">
    <property type="term" value="F:G/T mismatch-specific thymine-DNA glycosylase activity"/>
    <property type="evidence" value="ECO:0007669"/>
    <property type="project" value="UniProtKB-EC"/>
</dbReference>
<sequence>MGDKVQSLKDIKLRGKKVIFLLKKNYPAVPKLFLKYTTDAQMLCAIILSAQSTDAQVNRVTEKLFKKYKTVDDFASANQKTFEKEIFSTGFYKTKAKNIISCFKIIKKNYGGIVPLSMSDLISLPGVGRKTANLVLASKGIVEGIAVDTHVFRLSKRIGFSKAKTPVLVEKDLMQIFDKKDWSKINGLLISHGRAICTAKKPKCSSCFLNKKKLCKKFDVLFFI</sequence>
<feature type="binding site" evidence="13">
    <location>
        <position position="207"/>
    </location>
    <ligand>
        <name>[4Fe-4S] cluster</name>
        <dbReference type="ChEBI" id="CHEBI:49883"/>
    </ligand>
</feature>
<gene>
    <name evidence="13 15" type="primary">nth</name>
    <name evidence="15" type="ORF">GX950_01680</name>
</gene>
<dbReference type="FunFam" id="1.10.1670.10:FF:000001">
    <property type="entry name" value="Endonuclease III"/>
    <property type="match status" value="1"/>
</dbReference>
<feature type="binding site" evidence="13">
    <location>
        <position position="197"/>
    </location>
    <ligand>
        <name>[4Fe-4S] cluster</name>
        <dbReference type="ChEBI" id="CHEBI:49883"/>
    </ligand>
</feature>
<dbReference type="Gene3D" id="1.10.340.30">
    <property type="entry name" value="Hypothetical protein, domain 2"/>
    <property type="match status" value="1"/>
</dbReference>
<dbReference type="GO" id="GO:0140078">
    <property type="term" value="F:class I DNA-(apurinic or apyrimidinic site) endonuclease activity"/>
    <property type="evidence" value="ECO:0007669"/>
    <property type="project" value="UniProtKB-EC"/>
</dbReference>
<evidence type="ECO:0000256" key="13">
    <source>
        <dbReference type="HAMAP-Rule" id="MF_00942"/>
    </source>
</evidence>
<evidence type="ECO:0000256" key="2">
    <source>
        <dbReference type="ARBA" id="ARBA00022485"/>
    </source>
</evidence>
<evidence type="ECO:0000256" key="4">
    <source>
        <dbReference type="ARBA" id="ARBA00022763"/>
    </source>
</evidence>
<dbReference type="GO" id="GO:0051539">
    <property type="term" value="F:4 iron, 4 sulfur cluster binding"/>
    <property type="evidence" value="ECO:0007669"/>
    <property type="project" value="UniProtKB-UniRule"/>
</dbReference>
<comment type="catalytic activity">
    <reaction evidence="13">
        <text>2'-deoxyribonucleotide-(2'-deoxyribose 5'-phosphate)-2'-deoxyribonucleotide-DNA = a 3'-end 2'-deoxyribonucleotide-(2,3-dehydro-2,3-deoxyribose 5'-phosphate)-DNA + a 5'-end 5'-phospho-2'-deoxyribonucleoside-DNA + H(+)</text>
        <dbReference type="Rhea" id="RHEA:66592"/>
        <dbReference type="Rhea" id="RHEA-COMP:13180"/>
        <dbReference type="Rhea" id="RHEA-COMP:16897"/>
        <dbReference type="Rhea" id="RHEA-COMP:17067"/>
        <dbReference type="ChEBI" id="CHEBI:15378"/>
        <dbReference type="ChEBI" id="CHEBI:136412"/>
        <dbReference type="ChEBI" id="CHEBI:157695"/>
        <dbReference type="ChEBI" id="CHEBI:167181"/>
        <dbReference type="EC" id="4.2.99.18"/>
    </reaction>
</comment>
<keyword evidence="15" id="KW-0540">Nuclease</keyword>
<evidence type="ECO:0000256" key="5">
    <source>
        <dbReference type="ARBA" id="ARBA00022801"/>
    </source>
</evidence>
<dbReference type="InterPro" id="IPR000445">
    <property type="entry name" value="HhH_motif"/>
</dbReference>
<evidence type="ECO:0000256" key="8">
    <source>
        <dbReference type="ARBA" id="ARBA00023125"/>
    </source>
</evidence>
<keyword evidence="8 13" id="KW-0238">DNA-binding</keyword>
<evidence type="ECO:0000256" key="10">
    <source>
        <dbReference type="ARBA" id="ARBA00023239"/>
    </source>
</evidence>
<accession>A0A7K4BZ24</accession>
<dbReference type="AlphaFoldDB" id="A0A7K4BZ24"/>
<protein>
    <recommendedName>
        <fullName evidence="13">Endonuclease III</fullName>
        <ecNumber evidence="13">4.2.99.18</ecNumber>
    </recommendedName>
    <alternativeName>
        <fullName evidence="13">DNA-(apurinic or apyrimidinic site) lyase</fullName>
    </alternativeName>
</protein>
<dbReference type="Gene3D" id="1.10.1670.10">
    <property type="entry name" value="Helix-hairpin-Helix base-excision DNA repair enzymes (C-terminal)"/>
    <property type="match status" value="1"/>
</dbReference>